<dbReference type="Pfam" id="PF00085">
    <property type="entry name" value="Thioredoxin"/>
    <property type="match status" value="1"/>
</dbReference>
<dbReference type="Proteomes" id="UP000198406">
    <property type="component" value="Unassembled WGS sequence"/>
</dbReference>
<gene>
    <name evidence="13" type="ORF">FisN_18Hh059</name>
</gene>
<dbReference type="PANTHER" id="PTHR47834">
    <property type="entry name" value="THIOREDOXIN-LIKE PROTEIN CITRX, CHLOROPLASTIC"/>
    <property type="match status" value="1"/>
</dbReference>
<dbReference type="InterPro" id="IPR036249">
    <property type="entry name" value="Thioredoxin-like_sf"/>
</dbReference>
<keyword evidence="7" id="KW-0560">Oxidoreductase</keyword>
<reference evidence="13 14" key="1">
    <citation type="journal article" date="2015" name="Plant Cell">
        <title>Oil accumulation by the oleaginous diatom Fistulifera solaris as revealed by the genome and transcriptome.</title>
        <authorList>
            <person name="Tanaka T."/>
            <person name="Maeda Y."/>
            <person name="Veluchamy A."/>
            <person name="Tanaka M."/>
            <person name="Abida H."/>
            <person name="Marechal E."/>
            <person name="Bowler C."/>
            <person name="Muto M."/>
            <person name="Sunaga Y."/>
            <person name="Tanaka M."/>
            <person name="Yoshino T."/>
            <person name="Taniguchi T."/>
            <person name="Fukuda Y."/>
            <person name="Nemoto M."/>
            <person name="Matsumoto M."/>
            <person name="Wong P.S."/>
            <person name="Aburatani S."/>
            <person name="Fujibuchi W."/>
        </authorList>
    </citation>
    <scope>NUCLEOTIDE SEQUENCE [LARGE SCALE GENOMIC DNA]</scope>
    <source>
        <strain evidence="13 14">JPCC DA0580</strain>
    </source>
</reference>
<name>A0A1Z5JVG6_FISSO</name>
<protein>
    <recommendedName>
        <fullName evidence="12">Thioredoxin domain-containing protein</fullName>
    </recommendedName>
</protein>
<comment type="caution">
    <text evidence="13">The sequence shown here is derived from an EMBL/GenBank/DDBJ whole genome shotgun (WGS) entry which is preliminary data.</text>
</comment>
<evidence type="ECO:0000256" key="2">
    <source>
        <dbReference type="ARBA" id="ARBA00022448"/>
    </source>
</evidence>
<feature type="signal peptide" evidence="11">
    <location>
        <begin position="1"/>
        <end position="18"/>
    </location>
</feature>
<dbReference type="InterPro" id="IPR044182">
    <property type="entry name" value="CITRX"/>
</dbReference>
<evidence type="ECO:0000256" key="3">
    <source>
        <dbReference type="ARBA" id="ARBA00022528"/>
    </source>
</evidence>
<dbReference type="CDD" id="cd02947">
    <property type="entry name" value="TRX_family"/>
    <property type="match status" value="1"/>
</dbReference>
<dbReference type="PANTHER" id="PTHR47834:SF2">
    <property type="entry name" value="THIOREDOXIN-LIKE PROTEIN CITRX, CHLOROPLASTIC"/>
    <property type="match status" value="1"/>
</dbReference>
<accession>A0A1Z5JVG6</accession>
<dbReference type="InterPro" id="IPR013766">
    <property type="entry name" value="Thioredoxin_domain"/>
</dbReference>
<dbReference type="PRINTS" id="PR00421">
    <property type="entry name" value="THIOREDOXIN"/>
</dbReference>
<keyword evidence="4" id="KW-0934">Plastid</keyword>
<evidence type="ECO:0000256" key="10">
    <source>
        <dbReference type="ARBA" id="ARBA00024039"/>
    </source>
</evidence>
<evidence type="ECO:0000256" key="8">
    <source>
        <dbReference type="ARBA" id="ARBA00023157"/>
    </source>
</evidence>
<evidence type="ECO:0000256" key="11">
    <source>
        <dbReference type="SAM" id="SignalP"/>
    </source>
</evidence>
<feature type="domain" description="Thioredoxin" evidence="12">
    <location>
        <begin position="20"/>
        <end position="155"/>
    </location>
</feature>
<evidence type="ECO:0000256" key="5">
    <source>
        <dbReference type="ARBA" id="ARBA00022946"/>
    </source>
</evidence>
<dbReference type="SUPFAM" id="SSF52833">
    <property type="entry name" value="Thioredoxin-like"/>
    <property type="match status" value="1"/>
</dbReference>
<dbReference type="EMBL" id="BDSP01000123">
    <property type="protein sequence ID" value="GAX17856.1"/>
    <property type="molecule type" value="Genomic_DNA"/>
</dbReference>
<keyword evidence="8" id="KW-1015">Disulfide bond</keyword>
<keyword evidence="6" id="KW-0249">Electron transport</keyword>
<keyword evidence="2" id="KW-0813">Transport</keyword>
<keyword evidence="11" id="KW-0732">Signal</keyword>
<keyword evidence="3" id="KW-0150">Chloroplast</keyword>
<dbReference type="GO" id="GO:0045454">
    <property type="term" value="P:cell redox homeostasis"/>
    <property type="evidence" value="ECO:0007669"/>
    <property type="project" value="InterPro"/>
</dbReference>
<dbReference type="GO" id="GO:0015035">
    <property type="term" value="F:protein-disulfide reductase activity"/>
    <property type="evidence" value="ECO:0007669"/>
    <property type="project" value="InterPro"/>
</dbReference>
<sequence>MKFLTATPLLLLVSSTHAFTAPRSVQRSVSLYAAEGEEKAVAMVSGEDLELLLQNMEQPLVVDAYATWCGPCLLMAPEFEQAAQELKGKVKFVKLDTDQEEEMASRLNIMGLPTLLFLDKYQDDENPDARAVLKGRIEGAMQKKSILDLVEHYFFDGPAPQLF</sequence>
<proteinExistence type="inferred from homology"/>
<evidence type="ECO:0000313" key="14">
    <source>
        <dbReference type="Proteomes" id="UP000198406"/>
    </source>
</evidence>
<keyword evidence="14" id="KW-1185">Reference proteome</keyword>
<keyword evidence="9" id="KW-0676">Redox-active center</keyword>
<dbReference type="OrthoDB" id="2121326at2759"/>
<evidence type="ECO:0000256" key="6">
    <source>
        <dbReference type="ARBA" id="ARBA00022982"/>
    </source>
</evidence>
<organism evidence="13 14">
    <name type="scientific">Fistulifera solaris</name>
    <name type="common">Oleaginous diatom</name>
    <dbReference type="NCBI Taxonomy" id="1519565"/>
    <lineage>
        <taxon>Eukaryota</taxon>
        <taxon>Sar</taxon>
        <taxon>Stramenopiles</taxon>
        <taxon>Ochrophyta</taxon>
        <taxon>Bacillariophyta</taxon>
        <taxon>Bacillariophyceae</taxon>
        <taxon>Bacillariophycidae</taxon>
        <taxon>Naviculales</taxon>
        <taxon>Naviculaceae</taxon>
        <taxon>Fistulifera</taxon>
    </lineage>
</organism>
<evidence type="ECO:0000259" key="12">
    <source>
        <dbReference type="PROSITE" id="PS51352"/>
    </source>
</evidence>
<evidence type="ECO:0000313" key="13">
    <source>
        <dbReference type="EMBL" id="GAX17856.1"/>
    </source>
</evidence>
<feature type="chain" id="PRO_5012216129" description="Thioredoxin domain-containing protein" evidence="11">
    <location>
        <begin position="19"/>
        <end position="163"/>
    </location>
</feature>
<keyword evidence="5" id="KW-0809">Transit peptide</keyword>
<comment type="similarity">
    <text evidence="10">Belongs to the thioredoxin family. Plant CITRX-type subfamily.</text>
</comment>
<dbReference type="Gene3D" id="3.40.30.10">
    <property type="entry name" value="Glutaredoxin"/>
    <property type="match status" value="1"/>
</dbReference>
<evidence type="ECO:0000256" key="4">
    <source>
        <dbReference type="ARBA" id="ARBA00022640"/>
    </source>
</evidence>
<dbReference type="InParanoid" id="A0A1Z5JVG6"/>
<dbReference type="GO" id="GO:0009507">
    <property type="term" value="C:chloroplast"/>
    <property type="evidence" value="ECO:0007669"/>
    <property type="project" value="UniProtKB-SubCell"/>
</dbReference>
<evidence type="ECO:0000256" key="1">
    <source>
        <dbReference type="ARBA" id="ARBA00004229"/>
    </source>
</evidence>
<dbReference type="AlphaFoldDB" id="A0A1Z5JVG6"/>
<evidence type="ECO:0000256" key="9">
    <source>
        <dbReference type="ARBA" id="ARBA00023284"/>
    </source>
</evidence>
<comment type="subcellular location">
    <subcellularLocation>
        <location evidence="1">Plastid</location>
        <location evidence="1">Chloroplast</location>
    </subcellularLocation>
</comment>
<dbReference type="PROSITE" id="PS51352">
    <property type="entry name" value="THIOREDOXIN_2"/>
    <property type="match status" value="1"/>
</dbReference>
<evidence type="ECO:0000256" key="7">
    <source>
        <dbReference type="ARBA" id="ARBA00023002"/>
    </source>
</evidence>